<feature type="compositionally biased region" description="Polar residues" evidence="1">
    <location>
        <begin position="19"/>
        <end position="28"/>
    </location>
</feature>
<gene>
    <name evidence="2" type="ORF">F53441_12942</name>
</gene>
<dbReference type="AlphaFoldDB" id="A0A8H4JTE1"/>
<sequence length="208" mass="22522">MGAALSKREELVSCGFSDSEANSASDGSATPLLSDFESDDVSSSNHADPKANPIERVAEAVVFLVKDVAGAPSALDELGDSLEARIVVNNEIFTLVSEFMSNDAFDTLGTPTNGVGEYTITLSKMENESKIKQEKKRHNGSVLLQLISHHLAGNNNPSTDKNKRLFQLICDHFDKYLTTETLVTNHPPLSKQESEDLGMKCIVSHGKV</sequence>
<reference evidence="2" key="1">
    <citation type="submission" date="2020-01" db="EMBL/GenBank/DDBJ databases">
        <title>Identification and distribution of gene clusters putatively required for synthesis of sphingolipid metabolism inhibitors in phylogenetically diverse species of the filamentous fungus Fusarium.</title>
        <authorList>
            <person name="Kim H.-S."/>
            <person name="Busman M."/>
            <person name="Brown D.W."/>
            <person name="Divon H."/>
            <person name="Uhlig S."/>
            <person name="Proctor R.H."/>
        </authorList>
    </citation>
    <scope>NUCLEOTIDE SEQUENCE</scope>
    <source>
        <strain evidence="2">NRRL 53441</strain>
    </source>
</reference>
<organism evidence="2 3">
    <name type="scientific">Fusarium austroafricanum</name>
    <dbReference type="NCBI Taxonomy" id="2364996"/>
    <lineage>
        <taxon>Eukaryota</taxon>
        <taxon>Fungi</taxon>
        <taxon>Dikarya</taxon>
        <taxon>Ascomycota</taxon>
        <taxon>Pezizomycotina</taxon>
        <taxon>Sordariomycetes</taxon>
        <taxon>Hypocreomycetidae</taxon>
        <taxon>Hypocreales</taxon>
        <taxon>Nectriaceae</taxon>
        <taxon>Fusarium</taxon>
        <taxon>Fusarium concolor species complex</taxon>
    </lineage>
</organism>
<dbReference type="EMBL" id="JAADJG010000747">
    <property type="protein sequence ID" value="KAF4437801.1"/>
    <property type="molecule type" value="Genomic_DNA"/>
</dbReference>
<dbReference type="Proteomes" id="UP000605986">
    <property type="component" value="Unassembled WGS sequence"/>
</dbReference>
<evidence type="ECO:0000313" key="2">
    <source>
        <dbReference type="EMBL" id="KAF4437801.1"/>
    </source>
</evidence>
<evidence type="ECO:0000256" key="1">
    <source>
        <dbReference type="SAM" id="MobiDB-lite"/>
    </source>
</evidence>
<evidence type="ECO:0000313" key="3">
    <source>
        <dbReference type="Proteomes" id="UP000605986"/>
    </source>
</evidence>
<accession>A0A8H4JTE1</accession>
<comment type="caution">
    <text evidence="2">The sequence shown here is derived from an EMBL/GenBank/DDBJ whole genome shotgun (WGS) entry which is preliminary data.</text>
</comment>
<feature type="region of interest" description="Disordered" evidence="1">
    <location>
        <begin position="16"/>
        <end position="51"/>
    </location>
</feature>
<keyword evidence="3" id="KW-1185">Reference proteome</keyword>
<name>A0A8H4JTE1_9HYPO</name>
<protein>
    <submittedName>
        <fullName evidence="2">Uncharacterized protein</fullName>
    </submittedName>
</protein>
<proteinExistence type="predicted"/>